<accession>A0A1I1T495</accession>
<feature type="domain" description="FecR protein" evidence="2">
    <location>
        <begin position="125"/>
        <end position="212"/>
    </location>
</feature>
<dbReference type="GO" id="GO:0016989">
    <property type="term" value="F:sigma factor antagonist activity"/>
    <property type="evidence" value="ECO:0007669"/>
    <property type="project" value="TreeGrafter"/>
</dbReference>
<reference evidence="4 5" key="1">
    <citation type="submission" date="2016-10" db="EMBL/GenBank/DDBJ databases">
        <authorList>
            <person name="de Groot N.N."/>
        </authorList>
    </citation>
    <scope>NUCLEOTIDE SEQUENCE [LARGE SCALE GENOMIC DNA]</scope>
    <source>
        <strain evidence="4 5">DSM 26130</strain>
    </source>
</reference>
<keyword evidence="1" id="KW-0472">Membrane</keyword>
<dbReference type="PANTHER" id="PTHR30273">
    <property type="entry name" value="PERIPLASMIC SIGNAL SENSOR AND SIGMA FACTOR ACTIVATOR FECR-RELATED"/>
    <property type="match status" value="1"/>
</dbReference>
<evidence type="ECO:0000313" key="4">
    <source>
        <dbReference type="EMBL" id="SFD53372.1"/>
    </source>
</evidence>
<keyword evidence="1" id="KW-0812">Transmembrane</keyword>
<dbReference type="PIRSF" id="PIRSF018266">
    <property type="entry name" value="FecR"/>
    <property type="match status" value="1"/>
</dbReference>
<dbReference type="Pfam" id="PF16344">
    <property type="entry name" value="FecR_C"/>
    <property type="match status" value="1"/>
</dbReference>
<dbReference type="STRING" id="662367.SAMN05216167_105338"/>
<dbReference type="EMBL" id="FOLQ01000005">
    <property type="protein sequence ID" value="SFD53372.1"/>
    <property type="molecule type" value="Genomic_DNA"/>
</dbReference>
<keyword evidence="1" id="KW-1133">Transmembrane helix</keyword>
<sequence length="339" mass="38275">MNQYDFDKLIEKYLAGQSSPEEESLIREWADNKLAKSNLSLSQPEEQAIKKRIWTSIHRNALGQQPFIIRHGWLRISAVAASVLLALLTGVYLWKQPIEKRSELAIAGRRMELRGTINVKNTSEKPQKITLKDGSYVVLKAQSTISYPEHFGEKTRQVYLQGEAFFDVKKDPVRPFIVHTGNLVTQVLGTSFTVKSYDEAKTIEVLVTRGRVSVYEDSEKSSQERNGVILIPNQKITFDKASQKLIPSLVETPSLVQPPETRTSFVFDRAPLDQVLTTLRKAYGIEFVVESPSLSHCVFNGDLNDLPLYVQLDLVCKSINARYERRGTTLFIAGEGCPD</sequence>
<dbReference type="OrthoDB" id="645173at2"/>
<dbReference type="AlphaFoldDB" id="A0A1I1T495"/>
<dbReference type="InterPro" id="IPR012373">
    <property type="entry name" value="Ferrdict_sens_TM"/>
</dbReference>
<proteinExistence type="predicted"/>
<dbReference type="Gene3D" id="2.60.120.1440">
    <property type="match status" value="1"/>
</dbReference>
<dbReference type="InterPro" id="IPR006860">
    <property type="entry name" value="FecR"/>
</dbReference>
<evidence type="ECO:0000259" key="2">
    <source>
        <dbReference type="Pfam" id="PF04773"/>
    </source>
</evidence>
<feature type="domain" description="Protein FecR C-terminal" evidence="3">
    <location>
        <begin position="265"/>
        <end position="332"/>
    </location>
</feature>
<evidence type="ECO:0000259" key="3">
    <source>
        <dbReference type="Pfam" id="PF16344"/>
    </source>
</evidence>
<dbReference type="Proteomes" id="UP000198598">
    <property type="component" value="Unassembled WGS sequence"/>
</dbReference>
<organism evidence="4 5">
    <name type="scientific">Spirosoma endophyticum</name>
    <dbReference type="NCBI Taxonomy" id="662367"/>
    <lineage>
        <taxon>Bacteria</taxon>
        <taxon>Pseudomonadati</taxon>
        <taxon>Bacteroidota</taxon>
        <taxon>Cytophagia</taxon>
        <taxon>Cytophagales</taxon>
        <taxon>Cytophagaceae</taxon>
        <taxon>Spirosoma</taxon>
    </lineage>
</organism>
<feature type="transmembrane region" description="Helical" evidence="1">
    <location>
        <begin position="73"/>
        <end position="94"/>
    </location>
</feature>
<keyword evidence="5" id="KW-1185">Reference proteome</keyword>
<evidence type="ECO:0000256" key="1">
    <source>
        <dbReference type="SAM" id="Phobius"/>
    </source>
</evidence>
<gene>
    <name evidence="4" type="ORF">SAMN05216167_105338</name>
</gene>
<dbReference type="InterPro" id="IPR032508">
    <property type="entry name" value="FecR_C"/>
</dbReference>
<dbReference type="Pfam" id="PF04773">
    <property type="entry name" value="FecR"/>
    <property type="match status" value="1"/>
</dbReference>
<name>A0A1I1T495_9BACT</name>
<dbReference type="Gene3D" id="3.55.50.30">
    <property type="match status" value="1"/>
</dbReference>
<dbReference type="PANTHER" id="PTHR30273:SF2">
    <property type="entry name" value="PROTEIN FECR"/>
    <property type="match status" value="1"/>
</dbReference>
<dbReference type="RefSeq" id="WP_093827856.1">
    <property type="nucleotide sequence ID" value="NZ_FOLQ01000005.1"/>
</dbReference>
<protein>
    <submittedName>
        <fullName evidence="4">FecR family protein</fullName>
    </submittedName>
</protein>
<evidence type="ECO:0000313" key="5">
    <source>
        <dbReference type="Proteomes" id="UP000198598"/>
    </source>
</evidence>